<evidence type="ECO:0000256" key="1">
    <source>
        <dbReference type="ARBA" id="ARBA00005582"/>
    </source>
</evidence>
<dbReference type="PANTHER" id="PTHR43736">
    <property type="entry name" value="ADP-RIBOSE PYROPHOSPHATASE"/>
    <property type="match status" value="1"/>
</dbReference>
<keyword evidence="4" id="KW-1185">Reference proteome</keyword>
<dbReference type="PROSITE" id="PS51462">
    <property type="entry name" value="NUDIX"/>
    <property type="match status" value="1"/>
</dbReference>
<dbReference type="InterPro" id="IPR000086">
    <property type="entry name" value="NUDIX_hydrolase_dom"/>
</dbReference>
<dbReference type="Pfam" id="PF00293">
    <property type="entry name" value="NUDIX"/>
    <property type="match status" value="1"/>
</dbReference>
<sequence>MNFKEDIFSYVPKNEQEIQDKKVIIDYINQFPDNILLRDNEFAHITSSGFIMNRELSKVLMIHHNIRNAWAWTGGHADGDGDLLHVAIKEAKEETGISSVFALSKEIASLDILPVYGHVKKGKYVSGHLHLSVAYILIADEKENLVIKEDENSGVEWFPVDKFTVQYFSENDVYLYNKLIEAAKEMSKNKI</sequence>
<protein>
    <submittedName>
        <fullName evidence="3">NUDIX hydrolase</fullName>
    </submittedName>
</protein>
<dbReference type="PANTHER" id="PTHR43736:SF1">
    <property type="entry name" value="DIHYDRONEOPTERIN TRIPHOSPHATE DIPHOSPHATASE"/>
    <property type="match status" value="1"/>
</dbReference>
<evidence type="ECO:0000313" key="4">
    <source>
        <dbReference type="Proteomes" id="UP000286268"/>
    </source>
</evidence>
<dbReference type="EMBL" id="CP025746">
    <property type="protein sequence ID" value="QAA32544.1"/>
    <property type="molecule type" value="Genomic_DNA"/>
</dbReference>
<organism evidence="3 4">
    <name type="scientific">Clostridium manihotivorum</name>
    <dbReference type="NCBI Taxonomy" id="2320868"/>
    <lineage>
        <taxon>Bacteria</taxon>
        <taxon>Bacillati</taxon>
        <taxon>Bacillota</taxon>
        <taxon>Clostridia</taxon>
        <taxon>Eubacteriales</taxon>
        <taxon>Clostridiaceae</taxon>
        <taxon>Clostridium</taxon>
    </lineage>
</organism>
<proteinExistence type="inferred from homology"/>
<dbReference type="Proteomes" id="UP000286268">
    <property type="component" value="Chromosome"/>
</dbReference>
<keyword evidence="3" id="KW-0378">Hydrolase</keyword>
<comment type="similarity">
    <text evidence="1">Belongs to the Nudix hydrolase family.</text>
</comment>
<evidence type="ECO:0000259" key="2">
    <source>
        <dbReference type="PROSITE" id="PS51462"/>
    </source>
</evidence>
<evidence type="ECO:0000313" key="3">
    <source>
        <dbReference type="EMBL" id="QAA32544.1"/>
    </source>
</evidence>
<feature type="domain" description="Nudix hydrolase" evidence="2">
    <location>
        <begin position="42"/>
        <end position="181"/>
    </location>
</feature>
<accession>A0A3R5U5T6</accession>
<dbReference type="KEGG" id="cmah:C1I91_13380"/>
<dbReference type="SUPFAM" id="SSF55811">
    <property type="entry name" value="Nudix"/>
    <property type="match status" value="1"/>
</dbReference>
<name>A0A3R5U5T6_9CLOT</name>
<dbReference type="CDD" id="cd03674">
    <property type="entry name" value="NUDIX_Hydrolase"/>
    <property type="match status" value="1"/>
</dbReference>
<gene>
    <name evidence="3" type="ORF">C1I91_13380</name>
</gene>
<dbReference type="RefSeq" id="WP_128213333.1">
    <property type="nucleotide sequence ID" value="NZ_CP025746.1"/>
</dbReference>
<dbReference type="OrthoDB" id="9787880at2"/>
<dbReference type="AlphaFoldDB" id="A0A3R5U5T6"/>
<dbReference type="InterPro" id="IPR015797">
    <property type="entry name" value="NUDIX_hydrolase-like_dom_sf"/>
</dbReference>
<dbReference type="GO" id="GO:0016787">
    <property type="term" value="F:hydrolase activity"/>
    <property type="evidence" value="ECO:0007669"/>
    <property type="project" value="UniProtKB-KW"/>
</dbReference>
<dbReference type="Gene3D" id="3.90.79.10">
    <property type="entry name" value="Nucleoside Triphosphate Pyrophosphohydrolase"/>
    <property type="match status" value="1"/>
</dbReference>
<reference evidence="3 4" key="1">
    <citation type="submission" date="2018-01" db="EMBL/GenBank/DDBJ databases">
        <title>Genome Sequencing and Assembly of Anaerobacter polyendosporus strain CT4.</title>
        <authorList>
            <person name="Tachaapaikoon C."/>
            <person name="Sutheeworapong S."/>
            <person name="Jenjaroenpun P."/>
            <person name="Wongsurawat T."/>
            <person name="Nookeaw I."/>
            <person name="Cheawchanlertfa P."/>
            <person name="Kosugi A."/>
            <person name="Cheevadhanarak S."/>
            <person name="Ratanakhanokchai K."/>
        </authorList>
    </citation>
    <scope>NUCLEOTIDE SEQUENCE [LARGE SCALE GENOMIC DNA]</scope>
    <source>
        <strain evidence="3 4">CT4</strain>
    </source>
</reference>